<dbReference type="AlphaFoldDB" id="A0A315FLP9"/>
<evidence type="ECO:0000256" key="8">
    <source>
        <dbReference type="PIRSR" id="PIRSR000294-1"/>
    </source>
</evidence>
<dbReference type="GO" id="GO:0009055">
    <property type="term" value="F:electron transfer activity"/>
    <property type="evidence" value="ECO:0007669"/>
    <property type="project" value="InterPro"/>
</dbReference>
<dbReference type="InterPro" id="IPR009056">
    <property type="entry name" value="Cyt_c-like_dom"/>
</dbReference>
<comment type="PTM">
    <text evidence="8">Binds 2 heme groups per subunit.</text>
</comment>
<gene>
    <name evidence="12" type="ORF">B9Z37_05940</name>
</gene>
<feature type="binding site" description="axial binding residue" evidence="9">
    <location>
        <position position="236"/>
    </location>
    <ligand>
        <name>heme c</name>
        <dbReference type="ChEBI" id="CHEBI:61717"/>
        <label>2</label>
    </ligand>
    <ligandPart>
        <name>Fe</name>
        <dbReference type="ChEBI" id="CHEBI:18248"/>
    </ligandPart>
</feature>
<feature type="binding site" description="covalent" evidence="8">
    <location>
        <position position="76"/>
    </location>
    <ligand>
        <name>heme c</name>
        <dbReference type="ChEBI" id="CHEBI:61717"/>
        <label>1</label>
    </ligand>
</feature>
<evidence type="ECO:0000256" key="10">
    <source>
        <dbReference type="SAM" id="SignalP"/>
    </source>
</evidence>
<feature type="chain" id="PRO_5016414462" evidence="10">
    <location>
        <begin position="22"/>
        <end position="382"/>
    </location>
</feature>
<feature type="binding site" description="axial binding residue" evidence="9">
    <location>
        <position position="77"/>
    </location>
    <ligand>
        <name>heme c</name>
        <dbReference type="ChEBI" id="CHEBI:61717"/>
        <label>1</label>
    </ligand>
    <ligandPart>
        <name>Fe</name>
        <dbReference type="ChEBI" id="CHEBI:18248"/>
    </ligandPart>
</feature>
<dbReference type="PANTHER" id="PTHR30600">
    <property type="entry name" value="CYTOCHROME C PEROXIDASE-RELATED"/>
    <property type="match status" value="1"/>
</dbReference>
<keyword evidence="13" id="KW-1185">Reference proteome</keyword>
<dbReference type="NCBIfam" id="TIGR04039">
    <property type="entry name" value="MXAN_0977_Heme2"/>
    <property type="match status" value="1"/>
</dbReference>
<feature type="binding site" description="covalent" evidence="8">
    <location>
        <position position="235"/>
    </location>
    <ligand>
        <name>heme c</name>
        <dbReference type="ChEBI" id="CHEBI:61717"/>
        <label>2</label>
    </ligand>
</feature>
<keyword evidence="2 8" id="KW-0349">Heme</keyword>
<evidence type="ECO:0000313" key="13">
    <source>
        <dbReference type="Proteomes" id="UP000250790"/>
    </source>
</evidence>
<dbReference type="GO" id="GO:0046872">
    <property type="term" value="F:metal ion binding"/>
    <property type="evidence" value="ECO:0007669"/>
    <property type="project" value="UniProtKB-KW"/>
</dbReference>
<evidence type="ECO:0000256" key="3">
    <source>
        <dbReference type="ARBA" id="ARBA00022723"/>
    </source>
</evidence>
<dbReference type="RefSeq" id="WP_108312092.1">
    <property type="nucleotide sequence ID" value="NZ_NESN01000002.1"/>
</dbReference>
<comment type="subcellular location">
    <subcellularLocation>
        <location evidence="1">Periplasm</location>
    </subcellularLocation>
</comment>
<dbReference type="GO" id="GO:0042597">
    <property type="term" value="C:periplasmic space"/>
    <property type="evidence" value="ECO:0007669"/>
    <property type="project" value="UniProtKB-SubCell"/>
</dbReference>
<dbReference type="PIRSF" id="PIRSF000294">
    <property type="entry name" value="Cytochrome-c_peroxidase"/>
    <property type="match status" value="1"/>
</dbReference>
<dbReference type="OrthoDB" id="9805202at2"/>
<dbReference type="GO" id="GO:0004130">
    <property type="term" value="F:cytochrome-c peroxidase activity"/>
    <property type="evidence" value="ECO:0007669"/>
    <property type="project" value="TreeGrafter"/>
</dbReference>
<dbReference type="InterPro" id="IPR051395">
    <property type="entry name" value="Cytochrome_c_Peroxidase/MauG"/>
</dbReference>
<dbReference type="InterPro" id="IPR023929">
    <property type="entry name" value="MbnH-like"/>
</dbReference>
<feature type="signal peptide" evidence="10">
    <location>
        <begin position="1"/>
        <end position="21"/>
    </location>
</feature>
<name>A0A315FLP9_9BURK</name>
<feature type="binding site" description="covalent" evidence="8">
    <location>
        <position position="73"/>
    </location>
    <ligand>
        <name>heme c</name>
        <dbReference type="ChEBI" id="CHEBI:61717"/>
        <label>1</label>
    </ligand>
</feature>
<dbReference type="InterPro" id="IPR004852">
    <property type="entry name" value="Di-haem_cyt_c_peroxidsae"/>
</dbReference>
<evidence type="ECO:0000256" key="6">
    <source>
        <dbReference type="ARBA" id="ARBA00023002"/>
    </source>
</evidence>
<accession>A0A315FLP9</accession>
<evidence type="ECO:0000313" key="12">
    <source>
        <dbReference type="EMBL" id="PUE54107.1"/>
    </source>
</evidence>
<keyword evidence="7 9" id="KW-0408">Iron</keyword>
<feature type="domain" description="Cytochrome c" evidence="11">
    <location>
        <begin position="51"/>
        <end position="170"/>
    </location>
</feature>
<dbReference type="PANTHER" id="PTHR30600:SF14">
    <property type="entry name" value="CYTOCHROME C PEROXIDASE"/>
    <property type="match status" value="1"/>
</dbReference>
<proteinExistence type="predicted"/>
<feature type="domain" description="Cytochrome c" evidence="11">
    <location>
        <begin position="216"/>
        <end position="364"/>
    </location>
</feature>
<dbReference type="InterPro" id="IPR036909">
    <property type="entry name" value="Cyt_c-like_dom_sf"/>
</dbReference>
<dbReference type="Pfam" id="PF03150">
    <property type="entry name" value="CCP_MauG"/>
    <property type="match status" value="1"/>
</dbReference>
<evidence type="ECO:0000256" key="9">
    <source>
        <dbReference type="PIRSR" id="PIRSR000294-2"/>
    </source>
</evidence>
<sequence length="382" mass="41569">MNPLRKTLSTCLLALAGWAVLTGSSTDVFHWDLPAWVPRPMVPAGNPMSSAKVELGRHLFYDQRLSADSSMSCATCHHQDKAFTDGLAVAKGVTGQAGQRSAMALANVAYLPVLTWANPNLTALEVQALIPLFGEHPVEMGMAGREKELFARLQADARYRDLFAKAFPVEAAKGREALYSLGTLTKALASFQRSLLSFDSPYDRYKYGGQPTAISPAAKRGESLFFGEKMECYHCHGSFTFTDNIRHSKLPLAERGFHNTGLHNLDGRGAYPADNPGISEFTGDPDDMGKFRTPSLRNIALTAPYMHDGSIATLDQVIRAHYAQAGRAGGTANGSSPLRSSLIAGFEVSEQEVSDLVAFLNTLTDHTFVHNPRHANPWTVSR</sequence>
<comment type="cofactor">
    <cofactor evidence="8">
        <name>heme</name>
        <dbReference type="ChEBI" id="CHEBI:30413"/>
    </cofactor>
    <text evidence="8">Binds 2 heme groups.</text>
</comment>
<keyword evidence="5" id="KW-0574">Periplasm</keyword>
<protein>
    <submittedName>
        <fullName evidence="12">Di-heme enzyme</fullName>
    </submittedName>
</protein>
<dbReference type="EMBL" id="NESN01000002">
    <property type="protein sequence ID" value="PUE54107.1"/>
    <property type="molecule type" value="Genomic_DNA"/>
</dbReference>
<evidence type="ECO:0000259" key="11">
    <source>
        <dbReference type="PROSITE" id="PS51007"/>
    </source>
</evidence>
<dbReference type="PROSITE" id="PS51007">
    <property type="entry name" value="CYTC"/>
    <property type="match status" value="2"/>
</dbReference>
<evidence type="ECO:0000256" key="4">
    <source>
        <dbReference type="ARBA" id="ARBA00022729"/>
    </source>
</evidence>
<evidence type="ECO:0000256" key="5">
    <source>
        <dbReference type="ARBA" id="ARBA00022764"/>
    </source>
</evidence>
<keyword evidence="6" id="KW-0560">Oxidoreductase</keyword>
<dbReference type="Gene3D" id="1.10.760.10">
    <property type="entry name" value="Cytochrome c-like domain"/>
    <property type="match status" value="2"/>
</dbReference>
<dbReference type="GO" id="GO:0020037">
    <property type="term" value="F:heme binding"/>
    <property type="evidence" value="ECO:0007669"/>
    <property type="project" value="InterPro"/>
</dbReference>
<reference evidence="12 13" key="1">
    <citation type="submission" date="2017-04" db="EMBL/GenBank/DDBJ databases">
        <title>Unexpected and diverse lifestyles within the genus Limnohabitans.</title>
        <authorList>
            <person name="Kasalicky V."/>
            <person name="Mehrshad M."/>
            <person name="Andrei S.-A."/>
            <person name="Salcher M."/>
            <person name="Kratochvilova H."/>
            <person name="Simek K."/>
            <person name="Ghai R."/>
        </authorList>
    </citation>
    <scope>NUCLEOTIDE SEQUENCE [LARGE SCALE GENOMIC DNA]</scope>
    <source>
        <strain evidence="12 13">II-B4</strain>
    </source>
</reference>
<comment type="caution">
    <text evidence="12">The sequence shown here is derived from an EMBL/GenBank/DDBJ whole genome shotgun (WGS) entry which is preliminary data.</text>
</comment>
<keyword evidence="4 10" id="KW-0732">Signal</keyword>
<evidence type="ECO:0000256" key="7">
    <source>
        <dbReference type="ARBA" id="ARBA00023004"/>
    </source>
</evidence>
<keyword evidence="3 9" id="KW-0479">Metal-binding</keyword>
<dbReference type="Proteomes" id="UP000250790">
    <property type="component" value="Unassembled WGS sequence"/>
</dbReference>
<feature type="binding site" description="covalent" evidence="8">
    <location>
        <position position="232"/>
    </location>
    <ligand>
        <name>heme c</name>
        <dbReference type="ChEBI" id="CHEBI:61717"/>
        <label>2</label>
    </ligand>
</feature>
<dbReference type="SUPFAM" id="SSF46626">
    <property type="entry name" value="Cytochrome c"/>
    <property type="match status" value="2"/>
</dbReference>
<dbReference type="InterPro" id="IPR026259">
    <property type="entry name" value="MauG/Cytc_peroxidase"/>
</dbReference>
<organism evidence="12 13">
    <name type="scientific">Limnohabitans parvus II-B4</name>
    <dbReference type="NCBI Taxonomy" id="1293052"/>
    <lineage>
        <taxon>Bacteria</taxon>
        <taxon>Pseudomonadati</taxon>
        <taxon>Pseudomonadota</taxon>
        <taxon>Betaproteobacteria</taxon>
        <taxon>Burkholderiales</taxon>
        <taxon>Comamonadaceae</taxon>
        <taxon>Limnohabitans</taxon>
    </lineage>
</organism>
<evidence type="ECO:0000256" key="1">
    <source>
        <dbReference type="ARBA" id="ARBA00004418"/>
    </source>
</evidence>
<evidence type="ECO:0000256" key="2">
    <source>
        <dbReference type="ARBA" id="ARBA00022617"/>
    </source>
</evidence>